<dbReference type="InterPro" id="IPR006311">
    <property type="entry name" value="TAT_signal"/>
</dbReference>
<feature type="region of interest" description="Disordered" evidence="1">
    <location>
        <begin position="36"/>
        <end position="57"/>
    </location>
</feature>
<accession>A0ABS8BE74</accession>
<sequence length="351" mass="34664">MHKGRREMFAGAAVAAVLLASGCGLGGGGRTAPAGNAVQPAGGSKSAGPGNGTDPYGADGYGADAGYGAGGGSGSGEGGAGEAGGSGANPAGGAPNGPAGKLTARDVPGLGPVVSDGKGWTLYRFDKDTAQPPASTCDGDCAKAWPPVPAADASAVGAVDAALLGEVVRSDGTRQLTLSGWPVYRYAKDTKPGEARGEGVGGTWHAFAPDGRKAADKKAGTADGAGQGGSGGSSPVAVSRDPELGNILVDGSGNTLYRFDKDSAWPMKIGCLGSCLDSWKPAEAVDAARVTGIPQELIGSVKRPDGSTQLTIDCWPVYRFTGDKKPGDVTGHGKQGLWWAVTDTGKKAPAA</sequence>
<evidence type="ECO:0000256" key="2">
    <source>
        <dbReference type="SAM" id="SignalP"/>
    </source>
</evidence>
<dbReference type="InterPro" id="IPR005297">
    <property type="entry name" value="Lipoprotein_repeat"/>
</dbReference>
<dbReference type="PROSITE" id="PS51318">
    <property type="entry name" value="TAT"/>
    <property type="match status" value="1"/>
</dbReference>
<dbReference type="PANTHER" id="PTHR39335">
    <property type="entry name" value="BLL4220 PROTEIN"/>
    <property type="match status" value="1"/>
</dbReference>
<reference evidence="3 4" key="1">
    <citation type="submission" date="2021-10" db="EMBL/GenBank/DDBJ databases">
        <title>Streptomyces sp. strain SMC 277, a novel streptomycete isolated from soil.</title>
        <authorList>
            <person name="Chanama M."/>
        </authorList>
    </citation>
    <scope>NUCLEOTIDE SEQUENCE [LARGE SCALE GENOMIC DNA]</scope>
    <source>
        <strain evidence="3 4">SMC 277</strain>
    </source>
</reference>
<feature type="compositionally biased region" description="Gly residues" evidence="1">
    <location>
        <begin position="223"/>
        <end position="232"/>
    </location>
</feature>
<dbReference type="Pfam" id="PF03640">
    <property type="entry name" value="Lipoprotein_15"/>
    <property type="match status" value="4"/>
</dbReference>
<evidence type="ECO:0000313" key="3">
    <source>
        <dbReference type="EMBL" id="MCB5182806.1"/>
    </source>
</evidence>
<protein>
    <submittedName>
        <fullName evidence="3">SCO0930 family lipoprotein</fullName>
    </submittedName>
</protein>
<feature type="compositionally biased region" description="Basic and acidic residues" evidence="1">
    <location>
        <begin position="211"/>
        <end position="220"/>
    </location>
</feature>
<dbReference type="Proteomes" id="UP001199054">
    <property type="component" value="Unassembled WGS sequence"/>
</dbReference>
<keyword evidence="2" id="KW-0732">Signal</keyword>
<feature type="signal peptide" evidence="2">
    <location>
        <begin position="1"/>
        <end position="26"/>
    </location>
</feature>
<proteinExistence type="predicted"/>
<dbReference type="RefSeq" id="WP_226729987.1">
    <property type="nucleotide sequence ID" value="NZ_JAJAUY010000150.1"/>
</dbReference>
<keyword evidence="4" id="KW-1185">Reference proteome</keyword>
<gene>
    <name evidence="3" type="ORF">LG632_26015</name>
</gene>
<dbReference type="NCBIfam" id="NF040526">
    <property type="entry name" value="SCO0930_lipo"/>
    <property type="match status" value="1"/>
</dbReference>
<evidence type="ECO:0000256" key="1">
    <source>
        <dbReference type="SAM" id="MobiDB-lite"/>
    </source>
</evidence>
<evidence type="ECO:0000313" key="4">
    <source>
        <dbReference type="Proteomes" id="UP001199054"/>
    </source>
</evidence>
<feature type="compositionally biased region" description="Low complexity" evidence="1">
    <location>
        <begin position="88"/>
        <end position="100"/>
    </location>
</feature>
<feature type="region of interest" description="Disordered" evidence="1">
    <location>
        <begin position="211"/>
        <end position="238"/>
    </location>
</feature>
<keyword evidence="3" id="KW-0449">Lipoprotein</keyword>
<name>A0ABS8BE74_9ACTN</name>
<feature type="region of interest" description="Disordered" evidence="1">
    <location>
        <begin position="72"/>
        <end position="108"/>
    </location>
</feature>
<comment type="caution">
    <text evidence="3">The sequence shown here is derived from an EMBL/GenBank/DDBJ whole genome shotgun (WGS) entry which is preliminary data.</text>
</comment>
<dbReference type="PROSITE" id="PS51257">
    <property type="entry name" value="PROKAR_LIPOPROTEIN"/>
    <property type="match status" value="1"/>
</dbReference>
<organism evidence="3 4">
    <name type="scientific">Streptomyces antimicrobicus</name>
    <dbReference type="NCBI Taxonomy" id="2883108"/>
    <lineage>
        <taxon>Bacteria</taxon>
        <taxon>Bacillati</taxon>
        <taxon>Actinomycetota</taxon>
        <taxon>Actinomycetes</taxon>
        <taxon>Kitasatosporales</taxon>
        <taxon>Streptomycetaceae</taxon>
        <taxon>Streptomyces</taxon>
    </lineage>
</organism>
<feature type="chain" id="PRO_5046662275" evidence="2">
    <location>
        <begin position="27"/>
        <end position="351"/>
    </location>
</feature>
<feature type="compositionally biased region" description="Gly residues" evidence="1">
    <location>
        <begin position="72"/>
        <end position="87"/>
    </location>
</feature>
<dbReference type="InterPro" id="IPR047910">
    <property type="entry name" value="SCO0930-like"/>
</dbReference>
<dbReference type="PANTHER" id="PTHR39335:SF1">
    <property type="entry name" value="BLL4220 PROTEIN"/>
    <property type="match status" value="1"/>
</dbReference>
<dbReference type="EMBL" id="JAJAUY010000150">
    <property type="protein sequence ID" value="MCB5182806.1"/>
    <property type="molecule type" value="Genomic_DNA"/>
</dbReference>